<dbReference type="InterPro" id="IPR036185">
    <property type="entry name" value="DNA_heli_DnaB-like_N_sf"/>
</dbReference>
<dbReference type="InterPro" id="IPR016136">
    <property type="entry name" value="DNA_helicase_N/primase_C"/>
</dbReference>
<organism evidence="14 15">
    <name type="scientific">Paenalkalicoccus suaedae</name>
    <dbReference type="NCBI Taxonomy" id="2592382"/>
    <lineage>
        <taxon>Bacteria</taxon>
        <taxon>Bacillati</taxon>
        <taxon>Bacillota</taxon>
        <taxon>Bacilli</taxon>
        <taxon>Bacillales</taxon>
        <taxon>Bacillaceae</taxon>
        <taxon>Paenalkalicoccus</taxon>
    </lineage>
</organism>
<dbReference type="RefSeq" id="WP_176009915.1">
    <property type="nucleotide sequence ID" value="NZ_CP041372.2"/>
</dbReference>
<keyword evidence="3 12" id="KW-0235">DNA replication</keyword>
<evidence type="ECO:0000256" key="9">
    <source>
        <dbReference type="ARBA" id="ARBA00023235"/>
    </source>
</evidence>
<keyword evidence="8 12" id="KW-0238">DNA-binding</keyword>
<dbReference type="PROSITE" id="PS51199">
    <property type="entry name" value="SF4_HELICASE"/>
    <property type="match status" value="1"/>
</dbReference>
<evidence type="ECO:0000256" key="7">
    <source>
        <dbReference type="ARBA" id="ARBA00022840"/>
    </source>
</evidence>
<keyword evidence="7 12" id="KW-0067">ATP-binding</keyword>
<dbReference type="SUPFAM" id="SSF48024">
    <property type="entry name" value="N-terminal domain of DnaB helicase"/>
    <property type="match status" value="1"/>
</dbReference>
<keyword evidence="9" id="KW-0413">Isomerase</keyword>
<dbReference type="Pfam" id="PF03796">
    <property type="entry name" value="DnaB_C"/>
    <property type="match status" value="1"/>
</dbReference>
<comment type="catalytic activity">
    <reaction evidence="10 12">
        <text>ATP + H2O = ADP + phosphate + H(+)</text>
        <dbReference type="Rhea" id="RHEA:13065"/>
        <dbReference type="ChEBI" id="CHEBI:15377"/>
        <dbReference type="ChEBI" id="CHEBI:15378"/>
        <dbReference type="ChEBI" id="CHEBI:30616"/>
        <dbReference type="ChEBI" id="CHEBI:43474"/>
        <dbReference type="ChEBI" id="CHEBI:456216"/>
        <dbReference type="EC" id="5.6.2.3"/>
    </reaction>
</comment>
<accession>A0A859FGZ9</accession>
<keyword evidence="6 12" id="KW-0347">Helicase</keyword>
<dbReference type="GO" id="GO:1990077">
    <property type="term" value="C:primosome complex"/>
    <property type="evidence" value="ECO:0007669"/>
    <property type="project" value="UniProtKB-UniRule"/>
</dbReference>
<evidence type="ECO:0000259" key="13">
    <source>
        <dbReference type="PROSITE" id="PS51199"/>
    </source>
</evidence>
<dbReference type="Gene3D" id="3.40.50.300">
    <property type="entry name" value="P-loop containing nucleotide triphosphate hydrolases"/>
    <property type="match status" value="1"/>
</dbReference>
<dbReference type="Gene3D" id="1.10.860.10">
    <property type="entry name" value="DNAb Helicase, Chain A"/>
    <property type="match status" value="1"/>
</dbReference>
<evidence type="ECO:0000256" key="1">
    <source>
        <dbReference type="ARBA" id="ARBA00008428"/>
    </source>
</evidence>
<keyword evidence="4 12" id="KW-0547">Nucleotide-binding</keyword>
<dbReference type="InterPro" id="IPR027417">
    <property type="entry name" value="P-loop_NTPase"/>
</dbReference>
<dbReference type="GO" id="GO:0005524">
    <property type="term" value="F:ATP binding"/>
    <property type="evidence" value="ECO:0007669"/>
    <property type="project" value="UniProtKB-UniRule"/>
</dbReference>
<comment type="similarity">
    <text evidence="1 12">Belongs to the helicase family. DnaB subfamily.</text>
</comment>
<evidence type="ECO:0000256" key="6">
    <source>
        <dbReference type="ARBA" id="ARBA00022806"/>
    </source>
</evidence>
<evidence type="ECO:0000256" key="2">
    <source>
        <dbReference type="ARBA" id="ARBA00022515"/>
    </source>
</evidence>
<dbReference type="CDD" id="cd00984">
    <property type="entry name" value="DnaB_C"/>
    <property type="match status" value="1"/>
</dbReference>
<comment type="function">
    <text evidence="12">The main replicative DNA helicase, it participates in initiation and elongation during chromosome replication. Travels ahead of the DNA replisome, separating dsDNA into templates for DNA synthesis. A processive ATP-dependent 5'-3' DNA helicase it has DNA-dependent ATPase activity.</text>
</comment>
<dbReference type="InterPro" id="IPR007692">
    <property type="entry name" value="DNA_helicase_DnaB"/>
</dbReference>
<feature type="domain" description="SF4 helicase" evidence="13">
    <location>
        <begin position="159"/>
        <end position="427"/>
    </location>
</feature>
<protein>
    <recommendedName>
        <fullName evidence="11 12">Replicative DNA helicase</fullName>
        <ecNumber evidence="11 12">5.6.2.3</ecNumber>
    </recommendedName>
</protein>
<dbReference type="NCBIfam" id="TIGR00665">
    <property type="entry name" value="DnaB"/>
    <property type="match status" value="1"/>
</dbReference>
<dbReference type="InterPro" id="IPR007694">
    <property type="entry name" value="DNA_helicase_DnaB-like_C"/>
</dbReference>
<dbReference type="SUPFAM" id="SSF52540">
    <property type="entry name" value="P-loop containing nucleoside triphosphate hydrolases"/>
    <property type="match status" value="1"/>
</dbReference>
<dbReference type="GO" id="GO:0003677">
    <property type="term" value="F:DNA binding"/>
    <property type="evidence" value="ECO:0007669"/>
    <property type="project" value="UniProtKB-UniRule"/>
</dbReference>
<evidence type="ECO:0000256" key="8">
    <source>
        <dbReference type="ARBA" id="ARBA00023125"/>
    </source>
</evidence>
<evidence type="ECO:0000256" key="10">
    <source>
        <dbReference type="ARBA" id="ARBA00048954"/>
    </source>
</evidence>
<evidence type="ECO:0000256" key="11">
    <source>
        <dbReference type="NCBIfam" id="TIGR00665"/>
    </source>
</evidence>
<evidence type="ECO:0000256" key="5">
    <source>
        <dbReference type="ARBA" id="ARBA00022801"/>
    </source>
</evidence>
<dbReference type="PANTHER" id="PTHR30153:SF2">
    <property type="entry name" value="REPLICATIVE DNA HELICASE"/>
    <property type="match status" value="1"/>
</dbReference>
<sequence length="429" mass="49168">MVEQIQNVEAEKLLLGAILKDSDVAKELTIEHKHISVMHRHIFEAITKIVAENEKVNLATISAYLPPGVMSQVDWRGIKDQVPSARSHETYQRLILESYKHNELKRLAQSFLEESSEHVNRDSFEDFLNKAMQLNLTHQVQKDFDLQSVLMDIWNDAESGKVDQGILTGYSELDRMTNGIKKTELTIVAARPSVGKTAFAINISNALMSRDAYGHLYSLEMGEKKFVTRMLTAEGNIDSMKMRNPKDYFEASDWDRLAYATAAVSKQSMYIHEASNVKVAQIYANTKKLMRQHPDKEHFVVIDYLQLLTPTSNKVNRNEQISEISRALKNMAMDLNIPVIALSQLSRGVEQRQDKRPMLSDLRESGSIEQDADNVLFLYRDDYYDKESEKKDIIEIIIAKQREGPVGTVELAFIKEYNKFVNLERRYAS</sequence>
<evidence type="ECO:0000313" key="15">
    <source>
        <dbReference type="Proteomes" id="UP000318138"/>
    </source>
</evidence>
<evidence type="ECO:0000313" key="14">
    <source>
        <dbReference type="EMBL" id="QKS71932.1"/>
    </source>
</evidence>
<dbReference type="GO" id="GO:0043139">
    <property type="term" value="F:5'-3' DNA helicase activity"/>
    <property type="evidence" value="ECO:0007669"/>
    <property type="project" value="UniProtKB-EC"/>
</dbReference>
<reference evidence="15" key="1">
    <citation type="submission" date="2019-07" db="EMBL/GenBank/DDBJ databases">
        <title>Bacillus alkalisoli sp. nov. isolated from saline soil.</title>
        <authorList>
            <person name="Sun J.-Q."/>
            <person name="Xu L."/>
        </authorList>
    </citation>
    <scope>NUCLEOTIDE SEQUENCE [LARGE SCALE GENOMIC DNA]</scope>
    <source>
        <strain evidence="15">M4U3P1</strain>
    </source>
</reference>
<dbReference type="EMBL" id="CP041372">
    <property type="protein sequence ID" value="QKS71932.1"/>
    <property type="molecule type" value="Genomic_DNA"/>
</dbReference>
<proteinExistence type="inferred from homology"/>
<gene>
    <name evidence="14" type="primary">dnaB</name>
    <name evidence="14" type="ORF">FLK61_35280</name>
</gene>
<dbReference type="GO" id="GO:0006269">
    <property type="term" value="P:DNA replication, synthesis of primer"/>
    <property type="evidence" value="ECO:0007669"/>
    <property type="project" value="UniProtKB-UniRule"/>
</dbReference>
<evidence type="ECO:0000256" key="4">
    <source>
        <dbReference type="ARBA" id="ARBA00022741"/>
    </source>
</evidence>
<dbReference type="PANTHER" id="PTHR30153">
    <property type="entry name" value="REPLICATIVE DNA HELICASE DNAB"/>
    <property type="match status" value="1"/>
</dbReference>
<dbReference type="KEGG" id="psua:FLK61_35280"/>
<dbReference type="AlphaFoldDB" id="A0A859FGZ9"/>
<evidence type="ECO:0000256" key="3">
    <source>
        <dbReference type="ARBA" id="ARBA00022705"/>
    </source>
</evidence>
<dbReference type="InterPro" id="IPR007693">
    <property type="entry name" value="DNA_helicase_DnaB-like_N"/>
</dbReference>
<evidence type="ECO:0000256" key="12">
    <source>
        <dbReference type="RuleBase" id="RU362085"/>
    </source>
</evidence>
<keyword evidence="15" id="KW-1185">Reference proteome</keyword>
<name>A0A859FGZ9_9BACI</name>
<dbReference type="EC" id="5.6.2.3" evidence="11 12"/>
<dbReference type="Pfam" id="PF00772">
    <property type="entry name" value="DnaB"/>
    <property type="match status" value="1"/>
</dbReference>
<dbReference type="Proteomes" id="UP000318138">
    <property type="component" value="Chromosome"/>
</dbReference>
<keyword evidence="5 12" id="KW-0378">Hydrolase</keyword>
<dbReference type="GO" id="GO:0005829">
    <property type="term" value="C:cytosol"/>
    <property type="evidence" value="ECO:0007669"/>
    <property type="project" value="TreeGrafter"/>
</dbReference>
<keyword evidence="2 12" id="KW-0639">Primosome</keyword>
<dbReference type="GO" id="GO:0016787">
    <property type="term" value="F:hydrolase activity"/>
    <property type="evidence" value="ECO:0007669"/>
    <property type="project" value="UniProtKB-KW"/>
</dbReference>